<dbReference type="InterPro" id="IPR027417">
    <property type="entry name" value="P-loop_NTPase"/>
</dbReference>
<evidence type="ECO:0000256" key="2">
    <source>
        <dbReference type="ARBA" id="ARBA00022840"/>
    </source>
</evidence>
<dbReference type="InterPro" id="IPR003593">
    <property type="entry name" value="AAA+_ATPase"/>
</dbReference>
<feature type="transmembrane region" description="Helical" evidence="4">
    <location>
        <begin position="20"/>
        <end position="36"/>
    </location>
</feature>
<evidence type="ECO:0000256" key="4">
    <source>
        <dbReference type="SAM" id="Phobius"/>
    </source>
</evidence>
<name>A0A371NX47_9MICO</name>
<comment type="caution">
    <text evidence="6">The sequence shown here is derived from an EMBL/GenBank/DDBJ whole genome shotgun (WGS) entry which is preliminary data.</text>
</comment>
<keyword evidence="4" id="KW-0812">Transmembrane</keyword>
<dbReference type="InterPro" id="IPR050206">
    <property type="entry name" value="FtsK/SpoIIIE/SftA"/>
</dbReference>
<keyword evidence="6" id="KW-0132">Cell division</keyword>
<evidence type="ECO:0000259" key="5">
    <source>
        <dbReference type="PROSITE" id="PS50901"/>
    </source>
</evidence>
<reference evidence="6 7" key="1">
    <citation type="submission" date="2018-08" db="EMBL/GenBank/DDBJ databases">
        <title>Isolation, diversity and antifungal activity of Actinobacteria from cow dung.</title>
        <authorList>
            <person name="Ling L."/>
        </authorList>
    </citation>
    <scope>NUCLEOTIDE SEQUENCE [LARGE SCALE GENOMIC DNA]</scope>
    <source>
        <strain evidence="6 7">NEAU-LLE</strain>
    </source>
</reference>
<dbReference type="GO" id="GO:0051301">
    <property type="term" value="P:cell division"/>
    <property type="evidence" value="ECO:0007669"/>
    <property type="project" value="UniProtKB-KW"/>
</dbReference>
<keyword evidence="2 3" id="KW-0067">ATP-binding</keyword>
<dbReference type="SUPFAM" id="SSF52540">
    <property type="entry name" value="P-loop containing nucleoside triphosphate hydrolases"/>
    <property type="match status" value="2"/>
</dbReference>
<keyword evidence="4" id="KW-0472">Membrane</keyword>
<organism evidence="6 7">
    <name type="scientific">Microbacterium bovistercoris</name>
    <dbReference type="NCBI Taxonomy" id="2293570"/>
    <lineage>
        <taxon>Bacteria</taxon>
        <taxon>Bacillati</taxon>
        <taxon>Actinomycetota</taxon>
        <taxon>Actinomycetes</taxon>
        <taxon>Micrococcales</taxon>
        <taxon>Microbacteriaceae</taxon>
        <taxon>Microbacterium</taxon>
    </lineage>
</organism>
<dbReference type="PROSITE" id="PS50901">
    <property type="entry name" value="FTSK"/>
    <property type="match status" value="1"/>
</dbReference>
<keyword evidence="6" id="KW-0131">Cell cycle</keyword>
<dbReference type="Pfam" id="PF01580">
    <property type="entry name" value="FtsK_SpoIIIE"/>
    <property type="match status" value="1"/>
</dbReference>
<proteinExistence type="predicted"/>
<dbReference type="AlphaFoldDB" id="A0A371NX47"/>
<protein>
    <submittedName>
        <fullName evidence="6">Cell division protein FtsK</fullName>
    </submittedName>
</protein>
<keyword evidence="1 3" id="KW-0547">Nucleotide-binding</keyword>
<dbReference type="SMART" id="SM00382">
    <property type="entry name" value="AAA"/>
    <property type="match status" value="2"/>
</dbReference>
<dbReference type="GO" id="GO:0003677">
    <property type="term" value="F:DNA binding"/>
    <property type="evidence" value="ECO:0007669"/>
    <property type="project" value="InterPro"/>
</dbReference>
<dbReference type="PANTHER" id="PTHR22683:SF1">
    <property type="entry name" value="TYPE VII SECRETION SYSTEM PROTEIN ESSC"/>
    <property type="match status" value="1"/>
</dbReference>
<dbReference type="CDD" id="cd01127">
    <property type="entry name" value="TrwB_TraG_TraD_VirD4"/>
    <property type="match status" value="1"/>
</dbReference>
<dbReference type="EMBL" id="QUAB01000033">
    <property type="protein sequence ID" value="REJ06625.1"/>
    <property type="molecule type" value="Genomic_DNA"/>
</dbReference>
<accession>A0A371NX47</accession>
<keyword evidence="4" id="KW-1133">Transmembrane helix</keyword>
<evidence type="ECO:0000313" key="6">
    <source>
        <dbReference type="EMBL" id="REJ06625.1"/>
    </source>
</evidence>
<dbReference type="Proteomes" id="UP000262172">
    <property type="component" value="Unassembled WGS sequence"/>
</dbReference>
<dbReference type="InterPro" id="IPR002543">
    <property type="entry name" value="FtsK_dom"/>
</dbReference>
<dbReference type="RefSeq" id="WP_116241401.1">
    <property type="nucleotide sequence ID" value="NZ_QUAB01000033.1"/>
</dbReference>
<sequence>MEATTIVLPPSPAPPSRPSLPLLAATVPVAAGVVLWAVTGSLFALCFAALGPLMLLASFLDGIRTRRRDRRRGEAEADIAWRRADAELLDLQAAERAGMWRRNPDAAACLREQPLRGPEPPAADTPLVLGHGVRESGVRASGGDDDRARAFRERASRLEDAPVTVPIGRGVCVRAPEPIGAAVLRALIVQLCLRFAPSQLALLGDGLDELGLAELPHASSVRRSAFRVVVGAAADDTGDARISLCAPGTEPPDGVTAVLDCTDPTRARLRTPDGVQELVVEGVSLAQARAIAADSAARGEDATEPPERVALHELDAVPEGGTGLAAALGRSGRGDVVVDLVEDGPHAIVTGMTGTGKSELLVSWVTAMAGVYGPAHVNFVLADFKGGTAFDPLRELPQVAAVITDLDDEGARRGVESLTAELRRRERALAEAGVRDIRELPSLPRLVIVIDEFAALLQEHADLGAVFTDVAARGRALGMHLVLGTQRAAGVIRDALAANCPLRVSLRVADAADSRLVLGSDAAATVPGGPESRGLAFVRRPQDAEAVCARIALTSAADVRAASLRWATDERPRSPWLPALPERLALHDVSSTREGGRRHRQGLVLGVADEPDRQSQPVELLEPGRGLAVIGGSGSGKTSVLRLLAAQQPDAMTIPAPAESAWDAVQGLLAGADRPPLVLCDDLDLLAAAYPPEYAQEFISAWEQLVRAVPAVVTVSRTSSAVSRVVDGLPRRAVLRLAGKVEHLAAGGESDGFRRDRPAGRARIGGREVQLCWVEEGRRAADVRPGTPRWRPASTLSGVVTQAVRQVADLLRAAHPGHRVIGIGELLTDARASDAPVIVVADPEEWRMNWALTQRVRAEGELLIAAECPSELRQLAGVRTLPPFARVHAGRAWVTLQGSAPRRVLLPGAPD</sequence>
<evidence type="ECO:0000313" key="7">
    <source>
        <dbReference type="Proteomes" id="UP000262172"/>
    </source>
</evidence>
<feature type="binding site" evidence="3">
    <location>
        <begin position="351"/>
        <end position="358"/>
    </location>
    <ligand>
        <name>ATP</name>
        <dbReference type="ChEBI" id="CHEBI:30616"/>
    </ligand>
</feature>
<feature type="domain" description="FtsK" evidence="5">
    <location>
        <begin position="333"/>
        <end position="515"/>
    </location>
</feature>
<gene>
    <name evidence="6" type="ORF">DY023_05875</name>
</gene>
<evidence type="ECO:0000256" key="3">
    <source>
        <dbReference type="PROSITE-ProRule" id="PRU00289"/>
    </source>
</evidence>
<dbReference type="PANTHER" id="PTHR22683">
    <property type="entry name" value="SPORULATION PROTEIN RELATED"/>
    <property type="match status" value="1"/>
</dbReference>
<keyword evidence="7" id="KW-1185">Reference proteome</keyword>
<feature type="transmembrane region" description="Helical" evidence="4">
    <location>
        <begin position="42"/>
        <end position="63"/>
    </location>
</feature>
<evidence type="ECO:0000256" key="1">
    <source>
        <dbReference type="ARBA" id="ARBA00022741"/>
    </source>
</evidence>
<dbReference type="Gene3D" id="3.40.50.300">
    <property type="entry name" value="P-loop containing nucleotide triphosphate hydrolases"/>
    <property type="match status" value="2"/>
</dbReference>
<dbReference type="GO" id="GO:0005524">
    <property type="term" value="F:ATP binding"/>
    <property type="evidence" value="ECO:0007669"/>
    <property type="project" value="UniProtKB-UniRule"/>
</dbReference>
<dbReference type="OrthoDB" id="9807790at2"/>